<sequence length="194" mass="20958">MFGAASLGILALAGCTPAGVAIGVGATAATAASQERGFQGAMQDTEIRLEINHLFLQESETLFTDINLQVQEGRVLLTGAVEKPETELDAVRLAWQAPGVREVINEIEVTDQSSLGDVARDVWIETQLKGKLLIDSGVTSINYSIESVNKTLYLMGVAQDQAELTRVIGHAKDISYVRNVVSYVRLKDDPARRS</sequence>
<dbReference type="PANTHER" id="PTHR34606:SF15">
    <property type="entry name" value="BON DOMAIN-CONTAINING PROTEIN"/>
    <property type="match status" value="1"/>
</dbReference>
<feature type="domain" description="BON" evidence="2">
    <location>
        <begin position="43"/>
        <end position="111"/>
    </location>
</feature>
<proteinExistence type="predicted"/>
<dbReference type="Pfam" id="PF04972">
    <property type="entry name" value="BON"/>
    <property type="match status" value="2"/>
</dbReference>
<dbReference type="InterPro" id="IPR051686">
    <property type="entry name" value="Lipoprotein_DolP"/>
</dbReference>
<reference evidence="3 4" key="1">
    <citation type="submission" date="2019-06" db="EMBL/GenBank/DDBJ databases">
        <title>Whole genome sequence for Rhodospirillaceae sp. R148.</title>
        <authorList>
            <person name="Wang G."/>
        </authorList>
    </citation>
    <scope>NUCLEOTIDE SEQUENCE [LARGE SCALE GENOMIC DNA]</scope>
    <source>
        <strain evidence="3 4">R148</strain>
    </source>
</reference>
<dbReference type="InterPro" id="IPR007055">
    <property type="entry name" value="BON_dom"/>
</dbReference>
<keyword evidence="4" id="KW-1185">Reference proteome</keyword>
<dbReference type="PANTHER" id="PTHR34606">
    <property type="entry name" value="BON DOMAIN-CONTAINING PROTEIN"/>
    <property type="match status" value="1"/>
</dbReference>
<name>A0A545TRL8_9PROT</name>
<keyword evidence="1" id="KW-0732">Signal</keyword>
<feature type="domain" description="BON" evidence="2">
    <location>
        <begin position="120"/>
        <end position="188"/>
    </location>
</feature>
<dbReference type="Gene3D" id="3.30.1340.30">
    <property type="match status" value="1"/>
</dbReference>
<dbReference type="Proteomes" id="UP000315252">
    <property type="component" value="Unassembled WGS sequence"/>
</dbReference>
<dbReference type="EMBL" id="VHSH01000004">
    <property type="protein sequence ID" value="TQV79865.1"/>
    <property type="molecule type" value="Genomic_DNA"/>
</dbReference>
<gene>
    <name evidence="3" type="ORF">FKG95_14340</name>
</gene>
<evidence type="ECO:0000313" key="3">
    <source>
        <dbReference type="EMBL" id="TQV79865.1"/>
    </source>
</evidence>
<dbReference type="OrthoDB" id="8479706at2"/>
<evidence type="ECO:0000259" key="2">
    <source>
        <dbReference type="PROSITE" id="PS50914"/>
    </source>
</evidence>
<dbReference type="RefSeq" id="WP_142897046.1">
    <property type="nucleotide sequence ID" value="NZ_ML660055.1"/>
</dbReference>
<dbReference type="InterPro" id="IPR014004">
    <property type="entry name" value="Transpt-assoc_nodulatn_dom_bac"/>
</dbReference>
<dbReference type="AlphaFoldDB" id="A0A545TRL8"/>
<evidence type="ECO:0000313" key="4">
    <source>
        <dbReference type="Proteomes" id="UP000315252"/>
    </source>
</evidence>
<evidence type="ECO:0000256" key="1">
    <source>
        <dbReference type="SAM" id="SignalP"/>
    </source>
</evidence>
<dbReference type="SMART" id="SM00749">
    <property type="entry name" value="BON"/>
    <property type="match status" value="2"/>
</dbReference>
<dbReference type="PROSITE" id="PS50914">
    <property type="entry name" value="BON"/>
    <property type="match status" value="2"/>
</dbReference>
<feature type="signal peptide" evidence="1">
    <location>
        <begin position="1"/>
        <end position="20"/>
    </location>
</feature>
<protein>
    <submittedName>
        <fullName evidence="3">BON domain-containing protein</fullName>
    </submittedName>
</protein>
<organism evidence="3 4">
    <name type="scientific">Denitrobaculum tricleocarpae</name>
    <dbReference type="NCBI Taxonomy" id="2591009"/>
    <lineage>
        <taxon>Bacteria</taxon>
        <taxon>Pseudomonadati</taxon>
        <taxon>Pseudomonadota</taxon>
        <taxon>Alphaproteobacteria</taxon>
        <taxon>Rhodospirillales</taxon>
        <taxon>Rhodospirillaceae</taxon>
        <taxon>Denitrobaculum</taxon>
    </lineage>
</organism>
<feature type="chain" id="PRO_5021872282" evidence="1">
    <location>
        <begin position="21"/>
        <end position="194"/>
    </location>
</feature>
<comment type="caution">
    <text evidence="3">The sequence shown here is derived from an EMBL/GenBank/DDBJ whole genome shotgun (WGS) entry which is preliminary data.</text>
</comment>
<accession>A0A545TRL8</accession>